<sequence>MIDASFPRGLWPPNLWFLVTGGLKKPISEWGYQNFPASLVDLRLFHEPNVRNFSQLSPLLPSSLTTLLIFGFDNLESLSTGLQHLTSLQHLRISNCPKKGVKEEAPTTGHTSLISPALKYRLEEHILKDLLGDGTFTVDQVIFKNREKSQGVNFQGKYLE</sequence>
<organism evidence="1 2">
    <name type="scientific">Helianthus annuus</name>
    <name type="common">Common sunflower</name>
    <dbReference type="NCBI Taxonomy" id="4232"/>
    <lineage>
        <taxon>Eukaryota</taxon>
        <taxon>Viridiplantae</taxon>
        <taxon>Streptophyta</taxon>
        <taxon>Embryophyta</taxon>
        <taxon>Tracheophyta</taxon>
        <taxon>Spermatophyta</taxon>
        <taxon>Magnoliopsida</taxon>
        <taxon>eudicotyledons</taxon>
        <taxon>Gunneridae</taxon>
        <taxon>Pentapetalae</taxon>
        <taxon>asterids</taxon>
        <taxon>campanulids</taxon>
        <taxon>Asterales</taxon>
        <taxon>Asteraceae</taxon>
        <taxon>Asteroideae</taxon>
        <taxon>Heliantheae alliance</taxon>
        <taxon>Heliantheae</taxon>
        <taxon>Helianthus</taxon>
    </lineage>
</organism>
<reference evidence="2" key="1">
    <citation type="journal article" date="2017" name="Nature">
        <title>The sunflower genome provides insights into oil metabolism, flowering and Asterid evolution.</title>
        <authorList>
            <person name="Badouin H."/>
            <person name="Gouzy J."/>
            <person name="Grassa C.J."/>
            <person name="Murat F."/>
            <person name="Staton S.E."/>
            <person name="Cottret L."/>
            <person name="Lelandais-Briere C."/>
            <person name="Owens G.L."/>
            <person name="Carrere S."/>
            <person name="Mayjonade B."/>
            <person name="Legrand L."/>
            <person name="Gill N."/>
            <person name="Kane N.C."/>
            <person name="Bowers J.E."/>
            <person name="Hubner S."/>
            <person name="Bellec A."/>
            <person name="Berard A."/>
            <person name="Berges H."/>
            <person name="Blanchet N."/>
            <person name="Boniface M.C."/>
            <person name="Brunel D."/>
            <person name="Catrice O."/>
            <person name="Chaidir N."/>
            <person name="Claudel C."/>
            <person name="Donnadieu C."/>
            <person name="Faraut T."/>
            <person name="Fievet G."/>
            <person name="Helmstetter N."/>
            <person name="King M."/>
            <person name="Knapp S.J."/>
            <person name="Lai Z."/>
            <person name="Le Paslier M.C."/>
            <person name="Lippi Y."/>
            <person name="Lorenzon L."/>
            <person name="Mandel J.R."/>
            <person name="Marage G."/>
            <person name="Marchand G."/>
            <person name="Marquand E."/>
            <person name="Bret-Mestries E."/>
            <person name="Morien E."/>
            <person name="Nambeesan S."/>
            <person name="Nguyen T."/>
            <person name="Pegot-Espagnet P."/>
            <person name="Pouilly N."/>
            <person name="Raftis F."/>
            <person name="Sallet E."/>
            <person name="Schiex T."/>
            <person name="Thomas J."/>
            <person name="Vandecasteele C."/>
            <person name="Vares D."/>
            <person name="Vear F."/>
            <person name="Vautrin S."/>
            <person name="Crespi M."/>
            <person name="Mangin B."/>
            <person name="Burke J.M."/>
            <person name="Salse J."/>
            <person name="Munos S."/>
            <person name="Vincourt P."/>
            <person name="Rieseberg L.H."/>
            <person name="Langlade N.B."/>
        </authorList>
    </citation>
    <scope>NUCLEOTIDE SEQUENCE [LARGE SCALE GENOMIC DNA]</scope>
    <source>
        <strain evidence="2">cv. SF193</strain>
    </source>
</reference>
<evidence type="ECO:0000313" key="2">
    <source>
        <dbReference type="Proteomes" id="UP000215914"/>
    </source>
</evidence>
<dbReference type="Gene3D" id="3.80.10.10">
    <property type="entry name" value="Ribonuclease Inhibitor"/>
    <property type="match status" value="1"/>
</dbReference>
<dbReference type="Proteomes" id="UP000215914">
    <property type="component" value="Chromosome 13"/>
</dbReference>
<proteinExistence type="predicted"/>
<name>A0A251SX45_HELAN</name>
<keyword evidence="2" id="KW-1185">Reference proteome</keyword>
<dbReference type="InParanoid" id="A0A251SX45"/>
<dbReference type="SUPFAM" id="SSF52058">
    <property type="entry name" value="L domain-like"/>
    <property type="match status" value="1"/>
</dbReference>
<evidence type="ECO:0000313" key="1">
    <source>
        <dbReference type="EMBL" id="OTG03418.1"/>
    </source>
</evidence>
<dbReference type="AlphaFoldDB" id="A0A251SX45"/>
<protein>
    <submittedName>
        <fullName evidence="1">Putative leucine-rich repeat domain, L domain-like protein</fullName>
    </submittedName>
</protein>
<gene>
    <name evidence="1" type="ORF">HannXRQ_Chr13g0423811</name>
</gene>
<dbReference type="EMBL" id="CM007902">
    <property type="protein sequence ID" value="OTG03418.1"/>
    <property type="molecule type" value="Genomic_DNA"/>
</dbReference>
<accession>A0A251SX45</accession>
<dbReference type="InterPro" id="IPR032675">
    <property type="entry name" value="LRR_dom_sf"/>
</dbReference>